<dbReference type="InterPro" id="IPR011527">
    <property type="entry name" value="ABC1_TM_dom"/>
</dbReference>
<dbReference type="RefSeq" id="WP_307234623.1">
    <property type="nucleotide sequence ID" value="NZ_JAUSVF010000002.1"/>
</dbReference>
<dbReference type="InterPro" id="IPR003593">
    <property type="entry name" value="AAA+_ATPase"/>
</dbReference>
<feature type="transmembrane region" description="Helical" evidence="8">
    <location>
        <begin position="171"/>
        <end position="189"/>
    </location>
</feature>
<sequence>MRRMLSPLSPVARLFLADHRGRLLVGALLALSTVLAGMALLAVSGWFITATALAGLSVTAAYAFDVFAPAAGIRFLALARTASRYGERIATHDATLRVLAGLRERVFRGVAVPGAAQRLILQPALMLHRLTSDIDALDSLYLRIIVPASVALLSALMLALALAFIDPLLGLGVGLLLAAAGLSIPLLAARGAMNASRRRAKAIEVLRAKVIDLVSGRTDLLMTGRMAAQQAAIMRADGLAAREEDRLNRIEARTTLAFGLVSALLLAATLWFVGQLVEDRAITAPVAALAVLAVMAGFEPFAGLKRGALEFGRTLFAARRIAPDIVHEPATTKAGQGGSTPALYLDNVSARYPGAALPVLNGVSFRLEPGERIAITGASGAGKSTLLGLLAGELEPEQGTVSNWQSALMTQRTELFKDSLRDNLLMASPAARDDVLRHALSQAGLAVHVAELPAGLDTLLGEGGTGLSAGQARRLSLARLILHGAPLWLLDEPTEGVDGATARDILGRLAGMRDITVVIATHMQREAAIADRIILLENGRMTTVARRGESEFQRLLERLRSD</sequence>
<dbReference type="PROSITE" id="PS50893">
    <property type="entry name" value="ABC_TRANSPORTER_2"/>
    <property type="match status" value="1"/>
</dbReference>
<comment type="subcellular location">
    <subcellularLocation>
        <location evidence="1">Cell membrane</location>
        <topology evidence="1">Multi-pass membrane protein</topology>
    </subcellularLocation>
</comment>
<keyword evidence="5 11" id="KW-0067">ATP-binding</keyword>
<comment type="caution">
    <text evidence="11">The sequence shown here is derived from an EMBL/GenBank/DDBJ whole genome shotgun (WGS) entry which is preliminary data.</text>
</comment>
<keyword evidence="7 8" id="KW-0472">Membrane</keyword>
<evidence type="ECO:0000313" key="12">
    <source>
        <dbReference type="Proteomes" id="UP001230207"/>
    </source>
</evidence>
<evidence type="ECO:0000259" key="9">
    <source>
        <dbReference type="PROSITE" id="PS50893"/>
    </source>
</evidence>
<reference evidence="11 12" key="1">
    <citation type="submission" date="2023-07" db="EMBL/GenBank/DDBJ databases">
        <title>Genomic Encyclopedia of Type Strains, Phase IV (KMG-IV): sequencing the most valuable type-strain genomes for metagenomic binning, comparative biology and taxonomic classification.</title>
        <authorList>
            <person name="Goeker M."/>
        </authorList>
    </citation>
    <scope>NUCLEOTIDE SEQUENCE [LARGE SCALE GENOMIC DNA]</scope>
    <source>
        <strain evidence="11 12">DSM 1112</strain>
    </source>
</reference>
<evidence type="ECO:0000256" key="8">
    <source>
        <dbReference type="SAM" id="Phobius"/>
    </source>
</evidence>
<dbReference type="InterPro" id="IPR027417">
    <property type="entry name" value="P-loop_NTPase"/>
</dbReference>
<name>A0ABU0BXR9_9HYPH</name>
<dbReference type="Gene3D" id="3.40.50.300">
    <property type="entry name" value="P-loop containing nucleotide triphosphate hydrolases"/>
    <property type="match status" value="1"/>
</dbReference>
<feature type="transmembrane region" description="Helical" evidence="8">
    <location>
        <begin position="21"/>
        <end position="48"/>
    </location>
</feature>
<dbReference type="InterPro" id="IPR014223">
    <property type="entry name" value="ABC_CydC/D"/>
</dbReference>
<keyword evidence="4" id="KW-0547">Nucleotide-binding</keyword>
<dbReference type="InterPro" id="IPR003439">
    <property type="entry name" value="ABC_transporter-like_ATP-bd"/>
</dbReference>
<evidence type="ECO:0000256" key="6">
    <source>
        <dbReference type="ARBA" id="ARBA00022989"/>
    </source>
</evidence>
<evidence type="ECO:0000256" key="7">
    <source>
        <dbReference type="ARBA" id="ARBA00023136"/>
    </source>
</evidence>
<dbReference type="Proteomes" id="UP001230207">
    <property type="component" value="Unassembled WGS sequence"/>
</dbReference>
<organism evidence="11 12">
    <name type="scientific">Pararhizobium capsulatum DSM 1112</name>
    <dbReference type="NCBI Taxonomy" id="1121113"/>
    <lineage>
        <taxon>Bacteria</taxon>
        <taxon>Pseudomonadati</taxon>
        <taxon>Pseudomonadota</taxon>
        <taxon>Alphaproteobacteria</taxon>
        <taxon>Hyphomicrobiales</taxon>
        <taxon>Rhizobiaceae</taxon>
        <taxon>Rhizobium/Agrobacterium group</taxon>
        <taxon>Pararhizobium</taxon>
    </lineage>
</organism>
<feature type="transmembrane region" description="Helical" evidence="8">
    <location>
        <begin position="256"/>
        <end position="274"/>
    </location>
</feature>
<dbReference type="InterPro" id="IPR017871">
    <property type="entry name" value="ABC_transporter-like_CS"/>
</dbReference>
<dbReference type="InterPro" id="IPR039421">
    <property type="entry name" value="Type_1_exporter"/>
</dbReference>
<evidence type="ECO:0000256" key="3">
    <source>
        <dbReference type="ARBA" id="ARBA00022692"/>
    </source>
</evidence>
<dbReference type="PANTHER" id="PTHR24221:SF654">
    <property type="entry name" value="ATP-BINDING CASSETTE SUB-FAMILY B MEMBER 6"/>
    <property type="match status" value="1"/>
</dbReference>
<keyword evidence="3 8" id="KW-0812">Transmembrane</keyword>
<evidence type="ECO:0000256" key="5">
    <source>
        <dbReference type="ARBA" id="ARBA00022840"/>
    </source>
</evidence>
<dbReference type="NCBIfam" id="TIGR02868">
    <property type="entry name" value="CydC"/>
    <property type="match status" value="1"/>
</dbReference>
<feature type="transmembrane region" description="Helical" evidence="8">
    <location>
        <begin position="60"/>
        <end position="79"/>
    </location>
</feature>
<dbReference type="GO" id="GO:0005524">
    <property type="term" value="F:ATP binding"/>
    <property type="evidence" value="ECO:0007669"/>
    <property type="project" value="UniProtKB-KW"/>
</dbReference>
<accession>A0ABU0BXR9</accession>
<protein>
    <submittedName>
        <fullName evidence="11">ATP-binding cassette subfamily C protein CydC</fullName>
    </submittedName>
</protein>
<keyword evidence="6 8" id="KW-1133">Transmembrane helix</keyword>
<dbReference type="InterPro" id="IPR036640">
    <property type="entry name" value="ABC1_TM_sf"/>
</dbReference>
<proteinExistence type="inferred from homology"/>
<dbReference type="Gene3D" id="1.20.1560.10">
    <property type="entry name" value="ABC transporter type 1, transmembrane domain"/>
    <property type="match status" value="1"/>
</dbReference>
<keyword evidence="12" id="KW-1185">Reference proteome</keyword>
<feature type="transmembrane region" description="Helical" evidence="8">
    <location>
        <begin position="140"/>
        <end position="165"/>
    </location>
</feature>
<evidence type="ECO:0000313" key="11">
    <source>
        <dbReference type="EMBL" id="MDQ0322727.1"/>
    </source>
</evidence>
<dbReference type="PANTHER" id="PTHR24221">
    <property type="entry name" value="ATP-BINDING CASSETTE SUB-FAMILY B"/>
    <property type="match status" value="1"/>
</dbReference>
<dbReference type="PROSITE" id="PS00211">
    <property type="entry name" value="ABC_TRANSPORTER_1"/>
    <property type="match status" value="1"/>
</dbReference>
<feature type="domain" description="ABC transporter" evidence="9">
    <location>
        <begin position="343"/>
        <end position="559"/>
    </location>
</feature>
<feature type="transmembrane region" description="Helical" evidence="8">
    <location>
        <begin position="280"/>
        <end position="298"/>
    </location>
</feature>
<evidence type="ECO:0000256" key="4">
    <source>
        <dbReference type="ARBA" id="ARBA00022741"/>
    </source>
</evidence>
<dbReference type="Pfam" id="PF00005">
    <property type="entry name" value="ABC_tran"/>
    <property type="match status" value="1"/>
</dbReference>
<gene>
    <name evidence="11" type="ORF">QO002_004933</name>
</gene>
<dbReference type="PROSITE" id="PS50929">
    <property type="entry name" value="ABC_TM1F"/>
    <property type="match status" value="1"/>
</dbReference>
<dbReference type="SMART" id="SM00382">
    <property type="entry name" value="AAA"/>
    <property type="match status" value="1"/>
</dbReference>
<dbReference type="SUPFAM" id="SSF90123">
    <property type="entry name" value="ABC transporter transmembrane region"/>
    <property type="match status" value="1"/>
</dbReference>
<dbReference type="EMBL" id="JAUSVF010000002">
    <property type="protein sequence ID" value="MDQ0322727.1"/>
    <property type="molecule type" value="Genomic_DNA"/>
</dbReference>
<evidence type="ECO:0000256" key="2">
    <source>
        <dbReference type="ARBA" id="ARBA00005417"/>
    </source>
</evidence>
<feature type="domain" description="ABC transmembrane type-1" evidence="10">
    <location>
        <begin position="24"/>
        <end position="304"/>
    </location>
</feature>
<dbReference type="SUPFAM" id="SSF52540">
    <property type="entry name" value="P-loop containing nucleoside triphosphate hydrolases"/>
    <property type="match status" value="1"/>
</dbReference>
<evidence type="ECO:0000259" key="10">
    <source>
        <dbReference type="PROSITE" id="PS50929"/>
    </source>
</evidence>
<evidence type="ECO:0000256" key="1">
    <source>
        <dbReference type="ARBA" id="ARBA00004651"/>
    </source>
</evidence>
<comment type="similarity">
    <text evidence="2">Belongs to the ABC transporter superfamily.</text>
</comment>